<feature type="region of interest" description="Disordered" evidence="11">
    <location>
        <begin position="504"/>
        <end position="547"/>
    </location>
</feature>
<dbReference type="InterPro" id="IPR013087">
    <property type="entry name" value="Znf_C2H2_type"/>
</dbReference>
<dbReference type="SUPFAM" id="SSF57667">
    <property type="entry name" value="beta-beta-alpha zinc fingers"/>
    <property type="match status" value="5"/>
</dbReference>
<accession>A0AAV2PVY1</accession>
<dbReference type="SMART" id="SM00355">
    <property type="entry name" value="ZnF_C2H2"/>
    <property type="match status" value="9"/>
</dbReference>
<evidence type="ECO:0000256" key="2">
    <source>
        <dbReference type="ARBA" id="ARBA00022723"/>
    </source>
</evidence>
<feature type="non-terminal residue" evidence="13">
    <location>
        <position position="1"/>
    </location>
</feature>
<keyword evidence="6" id="KW-0805">Transcription regulation</keyword>
<feature type="compositionally biased region" description="Basic and acidic residues" evidence="11">
    <location>
        <begin position="126"/>
        <end position="142"/>
    </location>
</feature>
<keyword evidence="3" id="KW-0677">Repeat</keyword>
<feature type="compositionally biased region" description="Low complexity" evidence="11">
    <location>
        <begin position="518"/>
        <end position="529"/>
    </location>
</feature>
<keyword evidence="4 10" id="KW-0863">Zinc-finger</keyword>
<keyword evidence="8" id="KW-0804">Transcription</keyword>
<dbReference type="AlphaFoldDB" id="A0AAV2PVY1"/>
<dbReference type="EMBL" id="CAXKWB010002069">
    <property type="protein sequence ID" value="CAL4066128.1"/>
    <property type="molecule type" value="Genomic_DNA"/>
</dbReference>
<evidence type="ECO:0000256" key="1">
    <source>
        <dbReference type="ARBA" id="ARBA00004123"/>
    </source>
</evidence>
<dbReference type="InterPro" id="IPR036236">
    <property type="entry name" value="Znf_C2H2_sf"/>
</dbReference>
<evidence type="ECO:0000256" key="8">
    <source>
        <dbReference type="ARBA" id="ARBA00023163"/>
    </source>
</evidence>
<feature type="domain" description="C2H2-type" evidence="12">
    <location>
        <begin position="629"/>
        <end position="658"/>
    </location>
</feature>
<feature type="compositionally biased region" description="Basic residues" evidence="11">
    <location>
        <begin position="533"/>
        <end position="546"/>
    </location>
</feature>
<evidence type="ECO:0000259" key="12">
    <source>
        <dbReference type="PROSITE" id="PS50157"/>
    </source>
</evidence>
<keyword evidence="7" id="KW-0238">DNA-binding</keyword>
<dbReference type="InterPro" id="IPR050752">
    <property type="entry name" value="C2H2-ZF_domain"/>
</dbReference>
<proteinExistence type="predicted"/>
<name>A0AAV2PVY1_MEGNR</name>
<evidence type="ECO:0000256" key="3">
    <source>
        <dbReference type="ARBA" id="ARBA00022737"/>
    </source>
</evidence>
<evidence type="ECO:0000313" key="14">
    <source>
        <dbReference type="Proteomes" id="UP001497623"/>
    </source>
</evidence>
<feature type="domain" description="C2H2-type" evidence="12">
    <location>
        <begin position="203"/>
        <end position="230"/>
    </location>
</feature>
<evidence type="ECO:0000256" key="5">
    <source>
        <dbReference type="ARBA" id="ARBA00022833"/>
    </source>
</evidence>
<dbReference type="Pfam" id="PF13894">
    <property type="entry name" value="zf-C2H2_4"/>
    <property type="match status" value="1"/>
</dbReference>
<feature type="compositionally biased region" description="Basic and acidic residues" evidence="11">
    <location>
        <begin position="504"/>
        <end position="514"/>
    </location>
</feature>
<feature type="region of interest" description="Disordered" evidence="11">
    <location>
        <begin position="126"/>
        <end position="152"/>
    </location>
</feature>
<keyword evidence="9" id="KW-0539">Nucleus</keyword>
<dbReference type="Proteomes" id="UP001497623">
    <property type="component" value="Unassembled WGS sequence"/>
</dbReference>
<evidence type="ECO:0000256" key="11">
    <source>
        <dbReference type="SAM" id="MobiDB-lite"/>
    </source>
</evidence>
<evidence type="ECO:0000256" key="10">
    <source>
        <dbReference type="PROSITE-ProRule" id="PRU00042"/>
    </source>
</evidence>
<gene>
    <name evidence="13" type="ORF">MNOR_LOCUS5375</name>
</gene>
<reference evidence="13 14" key="1">
    <citation type="submission" date="2024-05" db="EMBL/GenBank/DDBJ databases">
        <authorList>
            <person name="Wallberg A."/>
        </authorList>
    </citation>
    <scope>NUCLEOTIDE SEQUENCE [LARGE SCALE GENOMIC DNA]</scope>
</reference>
<evidence type="ECO:0000256" key="9">
    <source>
        <dbReference type="ARBA" id="ARBA00023242"/>
    </source>
</evidence>
<dbReference type="PANTHER" id="PTHR24384">
    <property type="entry name" value="FINGER PUTATIVE TRANSCRIPTION FACTOR FAMILY-RELATED"/>
    <property type="match status" value="1"/>
</dbReference>
<keyword evidence="2" id="KW-0479">Metal-binding</keyword>
<dbReference type="PANTHER" id="PTHR24384:SF189">
    <property type="entry name" value="C2H2-TYPE DOMAIN-CONTAINING PROTEIN-RELATED"/>
    <property type="match status" value="1"/>
</dbReference>
<comment type="subcellular location">
    <subcellularLocation>
        <location evidence="1">Nucleus</location>
    </subcellularLocation>
</comment>
<feature type="compositionally biased region" description="Polar residues" evidence="11">
    <location>
        <begin position="143"/>
        <end position="152"/>
    </location>
</feature>
<organism evidence="13 14">
    <name type="scientific">Meganyctiphanes norvegica</name>
    <name type="common">Northern krill</name>
    <name type="synonym">Thysanopoda norvegica</name>
    <dbReference type="NCBI Taxonomy" id="48144"/>
    <lineage>
        <taxon>Eukaryota</taxon>
        <taxon>Metazoa</taxon>
        <taxon>Ecdysozoa</taxon>
        <taxon>Arthropoda</taxon>
        <taxon>Crustacea</taxon>
        <taxon>Multicrustacea</taxon>
        <taxon>Malacostraca</taxon>
        <taxon>Eumalacostraca</taxon>
        <taxon>Eucarida</taxon>
        <taxon>Euphausiacea</taxon>
        <taxon>Euphausiidae</taxon>
        <taxon>Meganyctiphanes</taxon>
    </lineage>
</organism>
<keyword evidence="5" id="KW-0862">Zinc</keyword>
<dbReference type="PROSITE" id="PS50157">
    <property type="entry name" value="ZINC_FINGER_C2H2_2"/>
    <property type="match status" value="4"/>
</dbReference>
<dbReference type="FunFam" id="3.30.160.60:FF:000446">
    <property type="entry name" value="Zinc finger protein"/>
    <property type="match status" value="1"/>
</dbReference>
<evidence type="ECO:0000256" key="4">
    <source>
        <dbReference type="ARBA" id="ARBA00022771"/>
    </source>
</evidence>
<dbReference type="Pfam" id="PF00096">
    <property type="entry name" value="zf-C2H2"/>
    <property type="match status" value="1"/>
</dbReference>
<dbReference type="GO" id="GO:0000978">
    <property type="term" value="F:RNA polymerase II cis-regulatory region sequence-specific DNA binding"/>
    <property type="evidence" value="ECO:0007669"/>
    <property type="project" value="TreeGrafter"/>
</dbReference>
<comment type="caution">
    <text evidence="13">The sequence shown here is derived from an EMBL/GenBank/DDBJ whole genome shotgun (WGS) entry which is preliminary data.</text>
</comment>
<feature type="non-terminal residue" evidence="13">
    <location>
        <position position="735"/>
    </location>
</feature>
<evidence type="ECO:0000256" key="6">
    <source>
        <dbReference type="ARBA" id="ARBA00023015"/>
    </source>
</evidence>
<evidence type="ECO:0000313" key="13">
    <source>
        <dbReference type="EMBL" id="CAL4066128.1"/>
    </source>
</evidence>
<feature type="domain" description="C2H2-type" evidence="12">
    <location>
        <begin position="562"/>
        <end position="589"/>
    </location>
</feature>
<dbReference type="PROSITE" id="PS00028">
    <property type="entry name" value="ZINC_FINGER_C2H2_1"/>
    <property type="match status" value="6"/>
</dbReference>
<protein>
    <recommendedName>
        <fullName evidence="12">C2H2-type domain-containing protein</fullName>
    </recommendedName>
</protein>
<dbReference type="Gene3D" id="3.30.160.60">
    <property type="entry name" value="Classic Zinc Finger"/>
    <property type="match status" value="6"/>
</dbReference>
<keyword evidence="14" id="KW-1185">Reference proteome</keyword>
<feature type="domain" description="C2H2-type" evidence="12">
    <location>
        <begin position="659"/>
        <end position="686"/>
    </location>
</feature>
<dbReference type="GO" id="GO:0005634">
    <property type="term" value="C:nucleus"/>
    <property type="evidence" value="ECO:0007669"/>
    <property type="project" value="UniProtKB-SubCell"/>
</dbReference>
<evidence type="ECO:0000256" key="7">
    <source>
        <dbReference type="ARBA" id="ARBA00023125"/>
    </source>
</evidence>
<sequence>DSDDINLTKNHKDLRENQDKTQKCPQCDYIGTVKGLASHRKCHTSVKLFACKECEFSCFTQKALDTHISLKHGDEAFACPDSDHIEISSIGFSSHSRRNHYIQIDQKFASDKQNEQLDEAEHMYVTEHSKDKKQEPADEKQNKSNLAENVNNNIKAVEPKLVRGSRKYTKRKKYLNCNLCNIETPSPKSLANHMLSHVGDNLFLCLECGAQYTSKNELKTHMSIHLEQISDTHSTKNTQKNLKHVEINDQNDFTDINDTEYDSDSGFKLNRRNRVNKYYNETLLGKVEFTDIKDVEGDTDSVDINLTKYHTVLKQIEKKTERCPQCDYIGTVKGLASHSKCHTSVKPYACKECEFSCFTLKELNTHISLNHGDEAFACSDSDLIGISSKGFPRHSRRDNYIQIDQKFSNDNQNEQRDEAEHMCVSDYPKDTKYKPTNEKQYKSNLAENVNNNFKAVRGRPKGAKGKKSPKSLVNHMRSHAGDKFSNDNQNEQRDEAEHMCVSDYPKDTKYKPTNEKQNNSNLAENVNNNFKAVRGRPKGAKGKKTPKSLANHVRSHAGDNSFLCLECGAQLTSKNELIKHMSIHLEQISDSPTTNIPKILKHEEINYHKSTDKNDLRRYISIQEPQNKFACPECANSFDNKSELVTHMLSTKHTGCKPFPCTICKGQFLTSSKLNVHMKSHDSNDIKDEPKVKEEFIYVTDFPKEIKEDPTYEEESLCVTDFVSIKLEEERECNV</sequence>
<dbReference type="GO" id="GO:0008270">
    <property type="term" value="F:zinc ion binding"/>
    <property type="evidence" value="ECO:0007669"/>
    <property type="project" value="UniProtKB-KW"/>
</dbReference>
<dbReference type="GO" id="GO:0000981">
    <property type="term" value="F:DNA-binding transcription factor activity, RNA polymerase II-specific"/>
    <property type="evidence" value="ECO:0007669"/>
    <property type="project" value="TreeGrafter"/>
</dbReference>